<gene>
    <name evidence="1" type="ORF">CD32_01775</name>
</gene>
<evidence type="ECO:0000313" key="2">
    <source>
        <dbReference type="Proteomes" id="UP000030437"/>
    </source>
</evidence>
<name>A0A0A3IY90_9BACI</name>
<dbReference type="OrthoDB" id="2739709at2"/>
<dbReference type="EMBL" id="JPVP01000040">
    <property type="protein sequence ID" value="KGR88415.1"/>
    <property type="molecule type" value="Genomic_DNA"/>
</dbReference>
<dbReference type="AlphaFoldDB" id="A0A0A3IY90"/>
<proteinExistence type="predicted"/>
<comment type="caution">
    <text evidence="1">The sequence shown here is derived from an EMBL/GenBank/DDBJ whole genome shotgun (WGS) entry which is preliminary data.</text>
</comment>
<organism evidence="1 2">
    <name type="scientific">Lysinibacillus odysseyi 34hs-1 = NBRC 100172</name>
    <dbReference type="NCBI Taxonomy" id="1220589"/>
    <lineage>
        <taxon>Bacteria</taxon>
        <taxon>Bacillati</taxon>
        <taxon>Bacillota</taxon>
        <taxon>Bacilli</taxon>
        <taxon>Bacillales</taxon>
        <taxon>Bacillaceae</taxon>
        <taxon>Lysinibacillus</taxon>
    </lineage>
</organism>
<dbReference type="eggNOG" id="ENOG5033CK8">
    <property type="taxonomic scope" value="Bacteria"/>
</dbReference>
<accession>A0A0A3IY90</accession>
<dbReference type="STRING" id="1220589.CD32_01775"/>
<protein>
    <submittedName>
        <fullName evidence="1">Uncharacterized protein</fullName>
    </submittedName>
</protein>
<reference evidence="1 2" key="1">
    <citation type="submission" date="2014-02" db="EMBL/GenBank/DDBJ databases">
        <title>Draft genome sequence of Lysinibacillus odysseyi NBRC 100172.</title>
        <authorList>
            <person name="Zhang F."/>
            <person name="Wang G."/>
            <person name="Zhang L."/>
        </authorList>
    </citation>
    <scope>NUCLEOTIDE SEQUENCE [LARGE SCALE GENOMIC DNA]</scope>
    <source>
        <strain evidence="1 2">NBRC 100172</strain>
    </source>
</reference>
<dbReference type="RefSeq" id="WP_036150524.1">
    <property type="nucleotide sequence ID" value="NZ_AVCX01000023.1"/>
</dbReference>
<sequence length="175" mass="20559">MDQQTIDRVAEVAARHAVAAYEEQKGKVYEKERSKRLHNAKLLLKHYREFKSYVDKIDNRAKASVPKIAIRENENIINLIEFGEDIVSSIKETSQRTIAMVQYIDRALATLEYIYQDENNTRYYNILKKRYMDGLTIEQIAELYRMNNRSIYKVLDSVTERLAVLLFGVYGIKIE</sequence>
<evidence type="ECO:0000313" key="1">
    <source>
        <dbReference type="EMBL" id="KGR88415.1"/>
    </source>
</evidence>
<dbReference type="Proteomes" id="UP000030437">
    <property type="component" value="Unassembled WGS sequence"/>
</dbReference>
<keyword evidence="2" id="KW-1185">Reference proteome</keyword>